<evidence type="ECO:0000313" key="2">
    <source>
        <dbReference type="EMBL" id="RKR72856.1"/>
    </source>
</evidence>
<keyword evidence="1" id="KW-0732">Signal</keyword>
<dbReference type="AlphaFoldDB" id="A0A420XH60"/>
<dbReference type="Pfam" id="PF17274">
    <property type="entry name" value="DUF5339"/>
    <property type="match status" value="1"/>
</dbReference>
<name>A0A420XH60_9PAST</name>
<dbReference type="InterPro" id="IPR020493">
    <property type="entry name" value="Uncharacterised_HI0310"/>
</dbReference>
<protein>
    <submittedName>
        <fullName evidence="2">Uncharacterized protein</fullName>
    </submittedName>
</protein>
<reference evidence="2 3" key="1">
    <citation type="submission" date="2018-10" db="EMBL/GenBank/DDBJ databases">
        <title>Genomic Encyclopedia of Type Strains, Phase IV (KMG-IV): sequencing the most valuable type-strain genomes for metagenomic binning, comparative biology and taxonomic classification.</title>
        <authorList>
            <person name="Goeker M."/>
        </authorList>
    </citation>
    <scope>NUCLEOTIDE SEQUENCE [LARGE SCALE GENOMIC DNA]</scope>
    <source>
        <strain evidence="2 3">DSM 23800</strain>
    </source>
</reference>
<gene>
    <name evidence="2" type="ORF">DES31_1023</name>
</gene>
<keyword evidence="3" id="KW-1185">Reference proteome</keyword>
<dbReference type="EMBL" id="RBJC01000005">
    <property type="protein sequence ID" value="RKR72856.1"/>
    <property type="molecule type" value="Genomic_DNA"/>
</dbReference>
<feature type="chain" id="PRO_5019141192" evidence="1">
    <location>
        <begin position="24"/>
        <end position="114"/>
    </location>
</feature>
<organism evidence="2 3">
    <name type="scientific">Otariodibacter oris</name>
    <dbReference type="NCBI Taxonomy" id="1032623"/>
    <lineage>
        <taxon>Bacteria</taxon>
        <taxon>Pseudomonadati</taxon>
        <taxon>Pseudomonadota</taxon>
        <taxon>Gammaproteobacteria</taxon>
        <taxon>Pasteurellales</taxon>
        <taxon>Pasteurellaceae</taxon>
        <taxon>Otariodibacter</taxon>
    </lineage>
</organism>
<dbReference type="RefSeq" id="WP_121122696.1">
    <property type="nucleotide sequence ID" value="NZ_CP016604.1"/>
</dbReference>
<sequence length="114" mass="12735">MLNKLLFSSNILVLGLLSSFSFANELKTSSLAIVKTEKAATLSYQCQKMFSEGDKLISEVEKQPGTHTQVSKMKDKLYASKQQILQLDPVKQDLSCEKGLLALNNLKKQTQIKQ</sequence>
<feature type="signal peptide" evidence="1">
    <location>
        <begin position="1"/>
        <end position="23"/>
    </location>
</feature>
<evidence type="ECO:0000313" key="3">
    <source>
        <dbReference type="Proteomes" id="UP000280099"/>
    </source>
</evidence>
<proteinExistence type="predicted"/>
<evidence type="ECO:0000256" key="1">
    <source>
        <dbReference type="SAM" id="SignalP"/>
    </source>
</evidence>
<comment type="caution">
    <text evidence="2">The sequence shown here is derived from an EMBL/GenBank/DDBJ whole genome shotgun (WGS) entry which is preliminary data.</text>
</comment>
<dbReference type="OrthoDB" id="5690714at2"/>
<accession>A0A420XH60</accession>
<dbReference type="Proteomes" id="UP000280099">
    <property type="component" value="Unassembled WGS sequence"/>
</dbReference>